<organism evidence="7 8">
    <name type="scientific">Aporhodopirellula rubra</name>
    <dbReference type="NCBI Taxonomy" id="980271"/>
    <lineage>
        <taxon>Bacteria</taxon>
        <taxon>Pseudomonadati</taxon>
        <taxon>Planctomycetota</taxon>
        <taxon>Planctomycetia</taxon>
        <taxon>Pirellulales</taxon>
        <taxon>Pirellulaceae</taxon>
        <taxon>Aporhodopirellula</taxon>
    </lineage>
</organism>
<feature type="transmembrane region" description="Helical" evidence="5">
    <location>
        <begin position="158"/>
        <end position="174"/>
    </location>
</feature>
<dbReference type="Proteomes" id="UP000536179">
    <property type="component" value="Unassembled WGS sequence"/>
</dbReference>
<feature type="transmembrane region" description="Helical" evidence="5">
    <location>
        <begin position="277"/>
        <end position="295"/>
    </location>
</feature>
<dbReference type="PANTHER" id="PTHR22911:SF6">
    <property type="entry name" value="SOLUTE CARRIER FAMILY 35 MEMBER G1"/>
    <property type="match status" value="1"/>
</dbReference>
<comment type="subcellular location">
    <subcellularLocation>
        <location evidence="1">Membrane</location>
        <topology evidence="1">Multi-pass membrane protein</topology>
    </subcellularLocation>
</comment>
<name>A0A7W5E1K3_9BACT</name>
<evidence type="ECO:0000313" key="8">
    <source>
        <dbReference type="Proteomes" id="UP000536179"/>
    </source>
</evidence>
<proteinExistence type="predicted"/>
<evidence type="ECO:0000256" key="3">
    <source>
        <dbReference type="ARBA" id="ARBA00022989"/>
    </source>
</evidence>
<feature type="domain" description="EamA" evidence="6">
    <location>
        <begin position="163"/>
        <end position="293"/>
    </location>
</feature>
<dbReference type="RefSeq" id="WP_184306658.1">
    <property type="nucleotide sequence ID" value="NZ_JACHXU010000016.1"/>
</dbReference>
<keyword evidence="4 5" id="KW-0472">Membrane</keyword>
<feature type="transmembrane region" description="Helical" evidence="5">
    <location>
        <begin position="20"/>
        <end position="38"/>
    </location>
</feature>
<feature type="transmembrane region" description="Helical" evidence="5">
    <location>
        <begin position="221"/>
        <end position="242"/>
    </location>
</feature>
<evidence type="ECO:0000256" key="4">
    <source>
        <dbReference type="ARBA" id="ARBA00023136"/>
    </source>
</evidence>
<evidence type="ECO:0000256" key="1">
    <source>
        <dbReference type="ARBA" id="ARBA00004141"/>
    </source>
</evidence>
<protein>
    <submittedName>
        <fullName evidence="7">Drug/metabolite transporter (DMT)-like permease</fullName>
    </submittedName>
</protein>
<evidence type="ECO:0000256" key="5">
    <source>
        <dbReference type="SAM" id="Phobius"/>
    </source>
</evidence>
<dbReference type="InterPro" id="IPR037185">
    <property type="entry name" value="EmrE-like"/>
</dbReference>
<dbReference type="EMBL" id="JACHXU010000016">
    <property type="protein sequence ID" value="MBB3208475.1"/>
    <property type="molecule type" value="Genomic_DNA"/>
</dbReference>
<feature type="transmembrane region" description="Helical" evidence="5">
    <location>
        <begin position="95"/>
        <end position="127"/>
    </location>
</feature>
<comment type="caution">
    <text evidence="7">The sequence shown here is derived from an EMBL/GenBank/DDBJ whole genome shotgun (WGS) entry which is preliminary data.</text>
</comment>
<feature type="transmembrane region" description="Helical" evidence="5">
    <location>
        <begin position="50"/>
        <end position="67"/>
    </location>
</feature>
<evidence type="ECO:0000256" key="2">
    <source>
        <dbReference type="ARBA" id="ARBA00022692"/>
    </source>
</evidence>
<reference evidence="7 8" key="1">
    <citation type="submission" date="2020-08" db="EMBL/GenBank/DDBJ databases">
        <title>Genomic Encyclopedia of Type Strains, Phase III (KMG-III): the genomes of soil and plant-associated and newly described type strains.</title>
        <authorList>
            <person name="Whitman W."/>
        </authorList>
    </citation>
    <scope>NUCLEOTIDE SEQUENCE [LARGE SCALE GENOMIC DNA]</scope>
    <source>
        <strain evidence="7 8">CECT 8075</strain>
    </source>
</reference>
<feature type="transmembrane region" description="Helical" evidence="5">
    <location>
        <begin position="134"/>
        <end position="152"/>
    </location>
</feature>
<dbReference type="InterPro" id="IPR000620">
    <property type="entry name" value="EamA_dom"/>
</dbReference>
<dbReference type="SUPFAM" id="SSF103481">
    <property type="entry name" value="Multidrug resistance efflux transporter EmrE"/>
    <property type="match status" value="2"/>
</dbReference>
<dbReference type="GO" id="GO:0016020">
    <property type="term" value="C:membrane"/>
    <property type="evidence" value="ECO:0007669"/>
    <property type="project" value="UniProtKB-SubCell"/>
</dbReference>
<feature type="transmembrane region" description="Helical" evidence="5">
    <location>
        <begin position="186"/>
        <end position="209"/>
    </location>
</feature>
<feature type="domain" description="EamA" evidence="6">
    <location>
        <begin position="19"/>
        <end position="151"/>
    </location>
</feature>
<dbReference type="Gene3D" id="1.10.3730.20">
    <property type="match status" value="1"/>
</dbReference>
<gene>
    <name evidence="7" type="ORF">FHS27_004304</name>
</gene>
<sequence>MSSASLNPTVATTNRDNLIGSIWMVAAMGLFAIEDASIKVASTHASIGQVLMFFGLGGAVLFALIAVKRGDRLVASALRSSSMQYRMLSEVAGRLFYSMAVVLTPLSATTVILQATPLVVVACAAMLFRERVGIRRWSAVFVGLAGVIVVVGPGRDSFSMLSVLAVLGMLGFAGRDLASRAAPPTVTTAVLGLYGFISVFMAGCLLAIWKGEPFSWPELSLLLPLTVAVCVGVSAYACLMKAMRTGDVSAVTPFRYSRLLFGIGLGIFWFQESLSTPMVAGSALIVVSGLIILGGRRDIESSMPSTISR</sequence>
<keyword evidence="3 5" id="KW-1133">Transmembrane helix</keyword>
<dbReference type="AlphaFoldDB" id="A0A7W5E1K3"/>
<feature type="transmembrane region" description="Helical" evidence="5">
    <location>
        <begin position="254"/>
        <end position="271"/>
    </location>
</feature>
<keyword evidence="8" id="KW-1185">Reference proteome</keyword>
<evidence type="ECO:0000313" key="7">
    <source>
        <dbReference type="EMBL" id="MBB3208475.1"/>
    </source>
</evidence>
<accession>A0A7W5E1K3</accession>
<keyword evidence="2 5" id="KW-0812">Transmembrane</keyword>
<evidence type="ECO:0000259" key="6">
    <source>
        <dbReference type="Pfam" id="PF00892"/>
    </source>
</evidence>
<dbReference type="Pfam" id="PF00892">
    <property type="entry name" value="EamA"/>
    <property type="match status" value="2"/>
</dbReference>
<dbReference type="PANTHER" id="PTHR22911">
    <property type="entry name" value="ACYL-MALONYL CONDENSING ENZYME-RELATED"/>
    <property type="match status" value="1"/>
</dbReference>